<gene>
    <name evidence="2" type="ORF">HYPSUDRAFT_208628</name>
</gene>
<accession>A0A0D2P1P9</accession>
<protein>
    <submittedName>
        <fullName evidence="2">Uncharacterized protein</fullName>
    </submittedName>
</protein>
<dbReference type="EMBL" id="KN817675">
    <property type="protein sequence ID" value="KJA14550.1"/>
    <property type="molecule type" value="Genomic_DNA"/>
</dbReference>
<dbReference type="Proteomes" id="UP000054270">
    <property type="component" value="Unassembled WGS sequence"/>
</dbReference>
<feature type="region of interest" description="Disordered" evidence="1">
    <location>
        <begin position="35"/>
        <end position="54"/>
    </location>
</feature>
<sequence length="265" mass="28052">MQPAQHVAQAHGAHPTHRPPRTRMRTRSTLLHAHAPAAPSTAGPPRPRNQTGPLPRASRLFLVAGDLPFGAGSAQPPLRVGPTLLFIAYNGLFSAMPAAHMELARLYGALVFPLPLPSAPSAPAFPAVVAPADETHAAVLGAVPHARTIRSVPSLHRVGPPGARGAFVILSCALPSSLPLYSARIGYGDGAGNGARRMDAGLLLAPRMRDPLTEKSATDGFRRDCNTQPLFAQYLRSQPQRPQVSHSRLYAMFILARGVDAPSSE</sequence>
<feature type="compositionally biased region" description="Basic residues" evidence="1">
    <location>
        <begin position="14"/>
        <end position="23"/>
    </location>
</feature>
<feature type="region of interest" description="Disordered" evidence="1">
    <location>
        <begin position="1"/>
        <end position="23"/>
    </location>
</feature>
<evidence type="ECO:0000313" key="2">
    <source>
        <dbReference type="EMBL" id="KJA14550.1"/>
    </source>
</evidence>
<reference evidence="3" key="1">
    <citation type="submission" date="2014-04" db="EMBL/GenBank/DDBJ databases">
        <title>Evolutionary Origins and Diversification of the Mycorrhizal Mutualists.</title>
        <authorList>
            <consortium name="DOE Joint Genome Institute"/>
            <consortium name="Mycorrhizal Genomics Consortium"/>
            <person name="Kohler A."/>
            <person name="Kuo A."/>
            <person name="Nagy L.G."/>
            <person name="Floudas D."/>
            <person name="Copeland A."/>
            <person name="Barry K.W."/>
            <person name="Cichocki N."/>
            <person name="Veneault-Fourrey C."/>
            <person name="LaButti K."/>
            <person name="Lindquist E.A."/>
            <person name="Lipzen A."/>
            <person name="Lundell T."/>
            <person name="Morin E."/>
            <person name="Murat C."/>
            <person name="Riley R."/>
            <person name="Ohm R."/>
            <person name="Sun H."/>
            <person name="Tunlid A."/>
            <person name="Henrissat B."/>
            <person name="Grigoriev I.V."/>
            <person name="Hibbett D.S."/>
            <person name="Martin F."/>
        </authorList>
    </citation>
    <scope>NUCLEOTIDE SEQUENCE [LARGE SCALE GENOMIC DNA]</scope>
    <source>
        <strain evidence="3">FD-334 SS-4</strain>
    </source>
</reference>
<keyword evidence="3" id="KW-1185">Reference proteome</keyword>
<proteinExistence type="predicted"/>
<name>A0A0D2P1P9_HYPSF</name>
<organism evidence="2 3">
    <name type="scientific">Hypholoma sublateritium (strain FD-334 SS-4)</name>
    <dbReference type="NCBI Taxonomy" id="945553"/>
    <lineage>
        <taxon>Eukaryota</taxon>
        <taxon>Fungi</taxon>
        <taxon>Dikarya</taxon>
        <taxon>Basidiomycota</taxon>
        <taxon>Agaricomycotina</taxon>
        <taxon>Agaricomycetes</taxon>
        <taxon>Agaricomycetidae</taxon>
        <taxon>Agaricales</taxon>
        <taxon>Agaricineae</taxon>
        <taxon>Strophariaceae</taxon>
        <taxon>Hypholoma</taxon>
    </lineage>
</organism>
<evidence type="ECO:0000256" key="1">
    <source>
        <dbReference type="SAM" id="MobiDB-lite"/>
    </source>
</evidence>
<dbReference type="AlphaFoldDB" id="A0A0D2P1P9"/>
<evidence type="ECO:0000313" key="3">
    <source>
        <dbReference type="Proteomes" id="UP000054270"/>
    </source>
</evidence>